<feature type="domain" description="RNase H type-1" evidence="2">
    <location>
        <begin position="671"/>
        <end position="787"/>
    </location>
</feature>
<sequence>MENPPENYLQYIPLWVQIRDIPVNCYTTVVLTALGDLVGKTVVVVFDPTKPITQDFIRVLVKFNVAHPLRVSRTIALKGVPAVVRFNYEKVHKRCFTCQRLNHEKDYCPLNVKKRQEEARLRREVVSKELEKQRRVLQEDDALYGILTEEKVGIDPATGRSKIAKEVLEEMMRYMLTETGDCRELKVDKIKRSVKVVEKDYVSQRLVLRLKSSPLVTSYLNRDKGVDFDYEENRKGSSHISMRSNPKKLMASSFRAYSEVSRRSHPGQLLLCDEAFSDDTSGFFSSSYPTVFKAANFAPSSSRISQRKKTVRKRPPKSVRQQRNKDKSVVVPYTLGEQEVGSLNNGSKKRKISPEEEGSKSNTKEVCRKPVSSFKFFAEMLSTCGMEELPSRGDRFTWGGTRWKKYIRCCLDHCFGNKAWRERFPASNQVFLDKRGSDHRPVLVNFVANPEAIRGQFRFDKRLLHHPDLKKEVEVMWRKSKTRGSMAKRKRRFNAKDKINLFQERLEWFQSKPYSCYSQGQEHWSDVAKAKVVVDYFTELFTSSNPPSYNRVFQSMAPRVTPLMNSCLTIGNGHDTLVWLDKWVYDPMIGMRVPWIKNITFDDKQAWPWICWYLWKSRNDFMFNGVRWTPTEIILKAQEEAEAWFLAQVCQNARRWSPPEPGWLMCNVAFEWNKDTRVLGTTWVVRNHRGVVISHSRRAFSDVGSLEEAHLSTCLWALESMTSMHYNRVVFTGDFKELFSAFRKPHEWPAWRFQVEEMNWLLVLMEEYQLKVVRVEENRGASFIAQSVTRQGRNQSYVVQGHPDWLFEFFVNENRFL</sequence>
<dbReference type="AlphaFoldDB" id="A0A8X7W3S3"/>
<feature type="region of interest" description="Disordered" evidence="1">
    <location>
        <begin position="303"/>
        <end position="364"/>
    </location>
</feature>
<dbReference type="PANTHER" id="PTHR47074:SF49">
    <property type="entry name" value="POLYNUCLEOTIDYL TRANSFERASE, RIBONUCLEASE H-LIKE SUPERFAMILY PROTEIN"/>
    <property type="match status" value="1"/>
</dbReference>
<dbReference type="GO" id="GO:0004523">
    <property type="term" value="F:RNA-DNA hybrid ribonuclease activity"/>
    <property type="evidence" value="ECO:0007669"/>
    <property type="project" value="InterPro"/>
</dbReference>
<dbReference type="EMBL" id="JAAMPC010000003">
    <property type="protein sequence ID" value="KAG2322831.1"/>
    <property type="molecule type" value="Genomic_DNA"/>
</dbReference>
<dbReference type="InterPro" id="IPR002156">
    <property type="entry name" value="RNaseH_domain"/>
</dbReference>
<evidence type="ECO:0000259" key="3">
    <source>
        <dbReference type="Pfam" id="PF14392"/>
    </source>
</evidence>
<gene>
    <name evidence="4" type="ORF">Bca52824_016044</name>
</gene>
<dbReference type="Pfam" id="PF13456">
    <property type="entry name" value="RVT_3"/>
    <property type="match status" value="1"/>
</dbReference>
<dbReference type="InterPro" id="IPR025836">
    <property type="entry name" value="Zn_knuckle_CX2CX4HX4C"/>
</dbReference>
<dbReference type="InterPro" id="IPR052929">
    <property type="entry name" value="RNase_H-like_EbsB-rel"/>
</dbReference>
<reference evidence="4 5" key="1">
    <citation type="submission" date="2020-02" db="EMBL/GenBank/DDBJ databases">
        <authorList>
            <person name="Ma Q."/>
            <person name="Huang Y."/>
            <person name="Song X."/>
            <person name="Pei D."/>
        </authorList>
    </citation>
    <scope>NUCLEOTIDE SEQUENCE [LARGE SCALE GENOMIC DNA]</scope>
    <source>
        <strain evidence="4">Sxm20200214</strain>
        <tissue evidence="4">Leaf</tissue>
    </source>
</reference>
<evidence type="ECO:0000256" key="1">
    <source>
        <dbReference type="SAM" id="MobiDB-lite"/>
    </source>
</evidence>
<dbReference type="CDD" id="cd06222">
    <property type="entry name" value="RNase_H_like"/>
    <property type="match status" value="1"/>
</dbReference>
<evidence type="ECO:0000259" key="2">
    <source>
        <dbReference type="Pfam" id="PF13456"/>
    </source>
</evidence>
<keyword evidence="5" id="KW-1185">Reference proteome</keyword>
<evidence type="ECO:0008006" key="6">
    <source>
        <dbReference type="Google" id="ProtNLM"/>
    </source>
</evidence>
<feature type="domain" description="Zinc knuckle CX2CX4HX4C" evidence="3">
    <location>
        <begin position="64"/>
        <end position="109"/>
    </location>
</feature>
<evidence type="ECO:0000313" key="5">
    <source>
        <dbReference type="Proteomes" id="UP000886595"/>
    </source>
</evidence>
<dbReference type="Pfam" id="PF14392">
    <property type="entry name" value="zf-CCHC_4"/>
    <property type="match status" value="1"/>
</dbReference>
<accession>A0A8X7W3S3</accession>
<comment type="caution">
    <text evidence="4">The sequence shown here is derived from an EMBL/GenBank/DDBJ whole genome shotgun (WGS) entry which is preliminary data.</text>
</comment>
<name>A0A8X7W3S3_BRACI</name>
<feature type="compositionally biased region" description="Basic residues" evidence="1">
    <location>
        <begin position="305"/>
        <end position="322"/>
    </location>
</feature>
<dbReference type="GO" id="GO:0003676">
    <property type="term" value="F:nucleic acid binding"/>
    <property type="evidence" value="ECO:0007669"/>
    <property type="project" value="InterPro"/>
</dbReference>
<organism evidence="4 5">
    <name type="scientific">Brassica carinata</name>
    <name type="common">Ethiopian mustard</name>
    <name type="synonym">Abyssinian cabbage</name>
    <dbReference type="NCBI Taxonomy" id="52824"/>
    <lineage>
        <taxon>Eukaryota</taxon>
        <taxon>Viridiplantae</taxon>
        <taxon>Streptophyta</taxon>
        <taxon>Embryophyta</taxon>
        <taxon>Tracheophyta</taxon>
        <taxon>Spermatophyta</taxon>
        <taxon>Magnoliopsida</taxon>
        <taxon>eudicotyledons</taxon>
        <taxon>Gunneridae</taxon>
        <taxon>Pentapetalae</taxon>
        <taxon>rosids</taxon>
        <taxon>malvids</taxon>
        <taxon>Brassicales</taxon>
        <taxon>Brassicaceae</taxon>
        <taxon>Brassiceae</taxon>
        <taxon>Brassica</taxon>
    </lineage>
</organism>
<dbReference type="Proteomes" id="UP000886595">
    <property type="component" value="Unassembled WGS sequence"/>
</dbReference>
<proteinExistence type="predicted"/>
<dbReference type="InterPro" id="IPR036691">
    <property type="entry name" value="Endo/exonu/phosph_ase_sf"/>
</dbReference>
<dbReference type="SUPFAM" id="SSF56219">
    <property type="entry name" value="DNase I-like"/>
    <property type="match status" value="1"/>
</dbReference>
<protein>
    <recommendedName>
        <fullName evidence="6">RNase H type-1 domain-containing protein</fullName>
    </recommendedName>
</protein>
<dbReference type="OrthoDB" id="1906820at2759"/>
<dbReference type="InterPro" id="IPR044730">
    <property type="entry name" value="RNase_H-like_dom_plant"/>
</dbReference>
<feature type="compositionally biased region" description="Basic and acidic residues" evidence="1">
    <location>
        <begin position="352"/>
        <end position="364"/>
    </location>
</feature>
<dbReference type="Gene3D" id="3.60.10.10">
    <property type="entry name" value="Endonuclease/exonuclease/phosphatase"/>
    <property type="match status" value="1"/>
</dbReference>
<dbReference type="PANTHER" id="PTHR47074">
    <property type="entry name" value="BNAC02G40300D PROTEIN"/>
    <property type="match status" value="1"/>
</dbReference>
<evidence type="ECO:0000313" key="4">
    <source>
        <dbReference type="EMBL" id="KAG2322831.1"/>
    </source>
</evidence>